<keyword evidence="4" id="KW-1185">Reference proteome</keyword>
<sequence length="212" mass="23795">MMYLHLLSILGFNPPNLFSDDCPTCQKNYQKTGKKLPPSDQSVSEESNAPPEGTEEYNRMRDDAAKQVLAIEKLKDEQADAEIKASEAKAKKIADQLHALTHKQKKLNKHLSEHTKHEVHYEYKQPVSVAVFTPASIPFKAHQLLALNHINATRKELADALNADEMVIRTISTSKELPLVENGHLNVPTNPHTSAVHKGPITYKYTETQIID</sequence>
<dbReference type="AlphaFoldDB" id="A0A1W0E8T5"/>
<dbReference type="Proteomes" id="UP000192758">
    <property type="component" value="Unassembled WGS sequence"/>
</dbReference>
<evidence type="ECO:0000256" key="1">
    <source>
        <dbReference type="SAM" id="MobiDB-lite"/>
    </source>
</evidence>
<evidence type="ECO:0000256" key="2">
    <source>
        <dbReference type="SAM" id="SignalP"/>
    </source>
</evidence>
<evidence type="ECO:0000313" key="3">
    <source>
        <dbReference type="EMBL" id="OQS55641.1"/>
    </source>
</evidence>
<comment type="caution">
    <text evidence="3">The sequence shown here is derived from an EMBL/GenBank/DDBJ whole genome shotgun (WGS) entry which is preliminary data.</text>
</comment>
<evidence type="ECO:0000313" key="4">
    <source>
        <dbReference type="Proteomes" id="UP000192758"/>
    </source>
</evidence>
<reference evidence="3 4" key="1">
    <citation type="journal article" date="2017" name="Environ. Microbiol.">
        <title>Decay of the glycolytic pathway and adaptation to intranuclear parasitism within Enterocytozoonidae microsporidia.</title>
        <authorList>
            <person name="Wiredu Boakye D."/>
            <person name="Jaroenlak P."/>
            <person name="Prachumwat A."/>
            <person name="Williams T.A."/>
            <person name="Bateman K.S."/>
            <person name="Itsathitphaisarn O."/>
            <person name="Sritunyalucksana K."/>
            <person name="Paszkiewicz K.H."/>
            <person name="Moore K.A."/>
            <person name="Stentiford G.D."/>
            <person name="Williams B.A."/>
        </authorList>
    </citation>
    <scope>NUCLEOTIDE SEQUENCE [LARGE SCALE GENOMIC DNA]</scope>
    <source>
        <strain evidence="3 4">TH1</strain>
    </source>
</reference>
<name>A0A1W0E8T5_9MICR</name>
<feature type="signal peptide" evidence="2">
    <location>
        <begin position="1"/>
        <end position="19"/>
    </location>
</feature>
<organism evidence="3 4">
    <name type="scientific">Ecytonucleospora hepatopenaei</name>
    <dbReference type="NCBI Taxonomy" id="646526"/>
    <lineage>
        <taxon>Eukaryota</taxon>
        <taxon>Fungi</taxon>
        <taxon>Fungi incertae sedis</taxon>
        <taxon>Microsporidia</taxon>
        <taxon>Enterocytozoonidae</taxon>
        <taxon>Ecytonucleospora</taxon>
    </lineage>
</organism>
<feature type="region of interest" description="Disordered" evidence="1">
    <location>
        <begin position="29"/>
        <end position="59"/>
    </location>
</feature>
<dbReference type="VEuPathDB" id="MicrosporidiaDB:EHP00_1483"/>
<accession>A0A1W0E8T5</accession>
<keyword evidence="2" id="KW-0732">Signal</keyword>
<protein>
    <submittedName>
        <fullName evidence="3">Uncharacterized protein</fullName>
    </submittedName>
</protein>
<proteinExistence type="predicted"/>
<dbReference type="EMBL" id="MNPJ01000005">
    <property type="protein sequence ID" value="OQS55641.1"/>
    <property type="molecule type" value="Genomic_DNA"/>
</dbReference>
<feature type="chain" id="PRO_5012890321" evidence="2">
    <location>
        <begin position="20"/>
        <end position="212"/>
    </location>
</feature>
<gene>
    <name evidence="3" type="ORF">EHP00_1483</name>
</gene>
<dbReference type="OrthoDB" id="10599705at2759"/>